<dbReference type="AlphaFoldDB" id="A0A8H3X4P5"/>
<organism evidence="2 3">
    <name type="scientific">Gigaspora margarita</name>
    <dbReference type="NCBI Taxonomy" id="4874"/>
    <lineage>
        <taxon>Eukaryota</taxon>
        <taxon>Fungi</taxon>
        <taxon>Fungi incertae sedis</taxon>
        <taxon>Mucoromycota</taxon>
        <taxon>Glomeromycotina</taxon>
        <taxon>Glomeromycetes</taxon>
        <taxon>Diversisporales</taxon>
        <taxon>Gigasporaceae</taxon>
        <taxon>Gigaspora</taxon>
    </lineage>
</organism>
<dbReference type="Proteomes" id="UP000439903">
    <property type="component" value="Unassembled WGS sequence"/>
</dbReference>
<accession>A0A8H3X4P5</accession>
<dbReference type="OrthoDB" id="2256373at2759"/>
<evidence type="ECO:0000256" key="1">
    <source>
        <dbReference type="SAM" id="MobiDB-lite"/>
    </source>
</evidence>
<proteinExistence type="predicted"/>
<dbReference type="EMBL" id="WTPW01001942">
    <property type="protein sequence ID" value="KAF0406189.1"/>
    <property type="molecule type" value="Genomic_DNA"/>
</dbReference>
<name>A0A8H3X4P5_GIGMA</name>
<protein>
    <submittedName>
        <fullName evidence="2">BTB-domain-containing protein</fullName>
    </submittedName>
</protein>
<sequence length="118" mass="13837">MDQDFNDVETINDDYYDDDDDDETEDIHKFPRPWKGDILAALSFLLKCVRFPVMQKHYIVEKVEGNAVVMAAEVGILIIKGYEWILIIEAYLFHLMPEANIHPTNSTKHRRRKSKIID</sequence>
<feature type="region of interest" description="Disordered" evidence="1">
    <location>
        <begin position="1"/>
        <end position="24"/>
    </location>
</feature>
<reference evidence="2 3" key="1">
    <citation type="journal article" date="2019" name="Environ. Microbiol.">
        <title>At the nexus of three kingdoms: the genome of the mycorrhizal fungus Gigaspora margarita provides insights into plant, endobacterial and fungal interactions.</title>
        <authorList>
            <person name="Venice F."/>
            <person name="Ghignone S."/>
            <person name="Salvioli di Fossalunga A."/>
            <person name="Amselem J."/>
            <person name="Novero M."/>
            <person name="Xianan X."/>
            <person name="Sedzielewska Toro K."/>
            <person name="Morin E."/>
            <person name="Lipzen A."/>
            <person name="Grigoriev I.V."/>
            <person name="Henrissat B."/>
            <person name="Martin F.M."/>
            <person name="Bonfante P."/>
        </authorList>
    </citation>
    <scope>NUCLEOTIDE SEQUENCE [LARGE SCALE GENOMIC DNA]</scope>
    <source>
        <strain evidence="2 3">BEG34</strain>
    </source>
</reference>
<evidence type="ECO:0000313" key="3">
    <source>
        <dbReference type="Proteomes" id="UP000439903"/>
    </source>
</evidence>
<comment type="caution">
    <text evidence="2">The sequence shown here is derived from an EMBL/GenBank/DDBJ whole genome shotgun (WGS) entry which is preliminary data.</text>
</comment>
<gene>
    <name evidence="2" type="ORF">F8M41_008864</name>
</gene>
<evidence type="ECO:0000313" key="2">
    <source>
        <dbReference type="EMBL" id="KAF0406189.1"/>
    </source>
</evidence>
<keyword evidence="3" id="KW-1185">Reference proteome</keyword>